<dbReference type="SUPFAM" id="SSF50475">
    <property type="entry name" value="FMN-binding split barrel"/>
    <property type="match status" value="1"/>
</dbReference>
<dbReference type="InterPro" id="IPR002563">
    <property type="entry name" value="Flavin_Rdtase-like_dom"/>
</dbReference>
<proteinExistence type="predicted"/>
<accession>A0A166NUT8</accession>
<dbReference type="GO" id="GO:0010181">
    <property type="term" value="F:FMN binding"/>
    <property type="evidence" value="ECO:0007669"/>
    <property type="project" value="InterPro"/>
</dbReference>
<organism evidence="2 3">
    <name type="scientific">Moelleriella libera RCEF 2490</name>
    <dbReference type="NCBI Taxonomy" id="1081109"/>
    <lineage>
        <taxon>Eukaryota</taxon>
        <taxon>Fungi</taxon>
        <taxon>Dikarya</taxon>
        <taxon>Ascomycota</taxon>
        <taxon>Pezizomycotina</taxon>
        <taxon>Sordariomycetes</taxon>
        <taxon>Hypocreomycetidae</taxon>
        <taxon>Hypocreales</taxon>
        <taxon>Clavicipitaceae</taxon>
        <taxon>Moelleriella</taxon>
    </lineage>
</organism>
<dbReference type="SMART" id="SM00903">
    <property type="entry name" value="Flavin_Reduct"/>
    <property type="match status" value="1"/>
</dbReference>
<dbReference type="InterPro" id="IPR012349">
    <property type="entry name" value="Split_barrel_FMN-bd"/>
</dbReference>
<dbReference type="Pfam" id="PF01613">
    <property type="entry name" value="Flavin_Reduct"/>
    <property type="match status" value="1"/>
</dbReference>
<dbReference type="Proteomes" id="UP000078544">
    <property type="component" value="Unassembled WGS sequence"/>
</dbReference>
<dbReference type="Gene3D" id="2.30.110.10">
    <property type="entry name" value="Electron Transport, Fmn-binding Protein, Chain A"/>
    <property type="match status" value="1"/>
</dbReference>
<comment type="caution">
    <text evidence="2">The sequence shown here is derived from an EMBL/GenBank/DDBJ whole genome shotgun (WGS) entry which is preliminary data.</text>
</comment>
<dbReference type="AlphaFoldDB" id="A0A166NUT8"/>
<dbReference type="EMBL" id="AZGY01000015">
    <property type="protein sequence ID" value="KZZ92560.1"/>
    <property type="molecule type" value="Genomic_DNA"/>
</dbReference>
<dbReference type="OrthoDB" id="298012at2759"/>
<name>A0A166NUT8_9HYPO</name>
<protein>
    <submittedName>
        <fullName evidence="2">FMN-binding split barrel-related protein</fullName>
    </submittedName>
</protein>
<evidence type="ECO:0000313" key="3">
    <source>
        <dbReference type="Proteomes" id="UP000078544"/>
    </source>
</evidence>
<sequence>MSRPDIFYQPLEGETSGLPHDPFKSFAIPRPIGWISTTSQSGQDNLAPFSQFQNVSFDPPTVLFIGHQDLYKKRSRDTVMNCIETNEFVWNMATYAIGTRRLGLGPLLTDVCRHKLREAVNNTGKETWDDEFQEFGIEKAPSRLVRPPRVKDSPVSFECRVHSIVRVANDFHGKKAAGPHMVGNSDIVIGRVLGIHIKGDYITGDGLFDVLKAAPIARLGYRQYTYIDNIFEMTIPSMPDEGNAASVLSGNLPYRDLKEEEADKTA</sequence>
<evidence type="ECO:0000259" key="1">
    <source>
        <dbReference type="SMART" id="SM00903"/>
    </source>
</evidence>
<dbReference type="STRING" id="1081109.A0A166NUT8"/>
<gene>
    <name evidence="2" type="ORF">AAL_06186</name>
</gene>
<reference evidence="2 3" key="1">
    <citation type="journal article" date="2016" name="Genome Biol. Evol.">
        <title>Divergent and convergent evolution of fungal pathogenicity.</title>
        <authorList>
            <person name="Shang Y."/>
            <person name="Xiao G."/>
            <person name="Zheng P."/>
            <person name="Cen K."/>
            <person name="Zhan S."/>
            <person name="Wang C."/>
        </authorList>
    </citation>
    <scope>NUCLEOTIDE SEQUENCE [LARGE SCALE GENOMIC DNA]</scope>
    <source>
        <strain evidence="2 3">RCEF 2490</strain>
    </source>
</reference>
<dbReference type="PANTHER" id="PTHR43812:SF2">
    <property type="entry name" value="FLAVIN REDUCTASE LIKE DOMAIN-CONTAINING PROTEIN"/>
    <property type="match status" value="1"/>
</dbReference>
<keyword evidence="3" id="KW-1185">Reference proteome</keyword>
<evidence type="ECO:0000313" key="2">
    <source>
        <dbReference type="EMBL" id="KZZ92560.1"/>
    </source>
</evidence>
<dbReference type="PANTHER" id="PTHR43812">
    <property type="entry name" value="BLR2425 PROTEIN"/>
    <property type="match status" value="1"/>
</dbReference>
<feature type="domain" description="Flavin reductase like" evidence="1">
    <location>
        <begin position="26"/>
        <end position="203"/>
    </location>
</feature>